<protein>
    <submittedName>
        <fullName evidence="1">Uncharacterized protein</fullName>
    </submittedName>
</protein>
<gene>
    <name evidence="1" type="ORF">B0J13DRAFT_535078</name>
</gene>
<proteinExistence type="predicted"/>
<accession>A0A9P9FI08</accession>
<dbReference type="AlphaFoldDB" id="A0A9P9FI08"/>
<sequence>MFGIESSTFQSSARSANRRVLVWSLFHAHLGHFDPTMREVVPIAPSDSNIVRLFNLVKVIGVLGQEHPQSPSQRKHLRQL</sequence>
<evidence type="ECO:0000313" key="2">
    <source>
        <dbReference type="Proteomes" id="UP000717696"/>
    </source>
</evidence>
<comment type="caution">
    <text evidence="1">The sequence shown here is derived from an EMBL/GenBank/DDBJ whole genome shotgun (WGS) entry which is preliminary data.</text>
</comment>
<dbReference type="EMBL" id="JAGMUU010000001">
    <property type="protein sequence ID" value="KAH7162034.1"/>
    <property type="molecule type" value="Genomic_DNA"/>
</dbReference>
<organism evidence="1 2">
    <name type="scientific">Dactylonectria estremocensis</name>
    <dbReference type="NCBI Taxonomy" id="1079267"/>
    <lineage>
        <taxon>Eukaryota</taxon>
        <taxon>Fungi</taxon>
        <taxon>Dikarya</taxon>
        <taxon>Ascomycota</taxon>
        <taxon>Pezizomycotina</taxon>
        <taxon>Sordariomycetes</taxon>
        <taxon>Hypocreomycetidae</taxon>
        <taxon>Hypocreales</taxon>
        <taxon>Nectriaceae</taxon>
        <taxon>Dactylonectria</taxon>
    </lineage>
</organism>
<evidence type="ECO:0000313" key="1">
    <source>
        <dbReference type="EMBL" id="KAH7162034.1"/>
    </source>
</evidence>
<dbReference type="Proteomes" id="UP000717696">
    <property type="component" value="Unassembled WGS sequence"/>
</dbReference>
<keyword evidence="2" id="KW-1185">Reference proteome</keyword>
<name>A0A9P9FI08_9HYPO</name>
<reference evidence="1" key="1">
    <citation type="journal article" date="2021" name="Nat. Commun.">
        <title>Genetic determinants of endophytism in the Arabidopsis root mycobiome.</title>
        <authorList>
            <person name="Mesny F."/>
            <person name="Miyauchi S."/>
            <person name="Thiergart T."/>
            <person name="Pickel B."/>
            <person name="Atanasova L."/>
            <person name="Karlsson M."/>
            <person name="Huettel B."/>
            <person name="Barry K.W."/>
            <person name="Haridas S."/>
            <person name="Chen C."/>
            <person name="Bauer D."/>
            <person name="Andreopoulos W."/>
            <person name="Pangilinan J."/>
            <person name="LaButti K."/>
            <person name="Riley R."/>
            <person name="Lipzen A."/>
            <person name="Clum A."/>
            <person name="Drula E."/>
            <person name="Henrissat B."/>
            <person name="Kohler A."/>
            <person name="Grigoriev I.V."/>
            <person name="Martin F.M."/>
            <person name="Hacquard S."/>
        </authorList>
    </citation>
    <scope>NUCLEOTIDE SEQUENCE</scope>
    <source>
        <strain evidence="1">MPI-CAGE-AT-0021</strain>
    </source>
</reference>